<organism evidence="7 8">
    <name type="scientific">Anser brachyrhynchus</name>
    <name type="common">Pink-footed goose</name>
    <dbReference type="NCBI Taxonomy" id="132585"/>
    <lineage>
        <taxon>Eukaryota</taxon>
        <taxon>Metazoa</taxon>
        <taxon>Chordata</taxon>
        <taxon>Craniata</taxon>
        <taxon>Vertebrata</taxon>
        <taxon>Euteleostomi</taxon>
        <taxon>Archelosauria</taxon>
        <taxon>Archosauria</taxon>
        <taxon>Dinosauria</taxon>
        <taxon>Saurischia</taxon>
        <taxon>Theropoda</taxon>
        <taxon>Coelurosauria</taxon>
        <taxon>Aves</taxon>
        <taxon>Neognathae</taxon>
        <taxon>Galloanserae</taxon>
        <taxon>Anseriformes</taxon>
        <taxon>Anatidae</taxon>
        <taxon>Anserinae</taxon>
        <taxon>Anser</taxon>
    </lineage>
</organism>
<keyword evidence="8" id="KW-1185">Reference proteome</keyword>
<evidence type="ECO:0000259" key="6">
    <source>
        <dbReference type="PROSITE" id="PS50011"/>
    </source>
</evidence>
<dbReference type="Proteomes" id="UP000694426">
    <property type="component" value="Unplaced"/>
</dbReference>
<evidence type="ECO:0000256" key="2">
    <source>
        <dbReference type="ARBA" id="ARBA00022679"/>
    </source>
</evidence>
<dbReference type="Ensembl" id="ENSABRT00000005404.1">
    <property type="protein sequence ID" value="ENSABRP00000003754.1"/>
    <property type="gene ID" value="ENSABRG00000003526.1"/>
</dbReference>
<dbReference type="InterPro" id="IPR000719">
    <property type="entry name" value="Prot_kinase_dom"/>
</dbReference>
<evidence type="ECO:0000313" key="8">
    <source>
        <dbReference type="Proteomes" id="UP000694426"/>
    </source>
</evidence>
<dbReference type="AlphaFoldDB" id="A0A8B9BG27"/>
<keyword evidence="4" id="KW-0418">Kinase</keyword>
<dbReference type="Gene3D" id="3.30.200.20">
    <property type="entry name" value="Phosphorylase Kinase, domain 1"/>
    <property type="match status" value="1"/>
</dbReference>
<dbReference type="InterPro" id="IPR001245">
    <property type="entry name" value="Ser-Thr/Tyr_kinase_cat_dom"/>
</dbReference>
<proteinExistence type="predicted"/>
<dbReference type="GO" id="GO:0004674">
    <property type="term" value="F:protein serine/threonine kinase activity"/>
    <property type="evidence" value="ECO:0007669"/>
    <property type="project" value="UniProtKB-KW"/>
</dbReference>
<dbReference type="SUPFAM" id="SSF56112">
    <property type="entry name" value="Protein kinase-like (PK-like)"/>
    <property type="match status" value="1"/>
</dbReference>
<dbReference type="GO" id="GO:0005524">
    <property type="term" value="F:ATP binding"/>
    <property type="evidence" value="ECO:0007669"/>
    <property type="project" value="UniProtKB-KW"/>
</dbReference>
<dbReference type="PANTHER" id="PTHR11584:SF369">
    <property type="entry name" value="MITOGEN-ACTIVATED PROTEIN KINASE KINASE KINASE 19-RELATED"/>
    <property type="match status" value="1"/>
</dbReference>
<keyword evidence="5" id="KW-0067">ATP-binding</keyword>
<evidence type="ECO:0000256" key="4">
    <source>
        <dbReference type="ARBA" id="ARBA00022777"/>
    </source>
</evidence>
<evidence type="ECO:0000256" key="1">
    <source>
        <dbReference type="ARBA" id="ARBA00022527"/>
    </source>
</evidence>
<dbReference type="PROSITE" id="PS50011">
    <property type="entry name" value="PROTEIN_KINASE_DOM"/>
    <property type="match status" value="1"/>
</dbReference>
<protein>
    <recommendedName>
        <fullName evidence="6">Protein kinase domain-containing protein</fullName>
    </recommendedName>
</protein>
<keyword evidence="3" id="KW-0547">Nucleotide-binding</keyword>
<name>A0A8B9BG27_9AVES</name>
<reference evidence="7" key="1">
    <citation type="submission" date="2025-08" db="UniProtKB">
        <authorList>
            <consortium name="Ensembl"/>
        </authorList>
    </citation>
    <scope>IDENTIFICATION</scope>
</reference>
<evidence type="ECO:0000256" key="5">
    <source>
        <dbReference type="ARBA" id="ARBA00022840"/>
    </source>
</evidence>
<keyword evidence="1" id="KW-0723">Serine/threonine-protein kinase</keyword>
<evidence type="ECO:0000256" key="3">
    <source>
        <dbReference type="ARBA" id="ARBA00022741"/>
    </source>
</evidence>
<evidence type="ECO:0000313" key="7">
    <source>
        <dbReference type="Ensembl" id="ENSABRP00000003754.1"/>
    </source>
</evidence>
<reference evidence="7" key="2">
    <citation type="submission" date="2025-09" db="UniProtKB">
        <authorList>
            <consortium name="Ensembl"/>
        </authorList>
    </citation>
    <scope>IDENTIFICATION</scope>
</reference>
<dbReference type="InterPro" id="IPR011009">
    <property type="entry name" value="Kinase-like_dom_sf"/>
</dbReference>
<feature type="domain" description="Protein kinase" evidence="6">
    <location>
        <begin position="1"/>
        <end position="79"/>
    </location>
</feature>
<keyword evidence="2" id="KW-0808">Transferase</keyword>
<accession>A0A8B9BG27</accession>
<sequence length="79" mass="9113">MVLKLHEEVDLLKTLKHVNIVTYLGTCLEDNILSIFMEFVPGGSISSIIHRSYLLQQKNMLSLPAQEINTYWKHKVLCI</sequence>
<dbReference type="PANTHER" id="PTHR11584">
    <property type="entry name" value="SERINE/THREONINE PROTEIN KINASE"/>
    <property type="match status" value="1"/>
</dbReference>
<dbReference type="Pfam" id="PF07714">
    <property type="entry name" value="PK_Tyr_Ser-Thr"/>
    <property type="match status" value="1"/>
</dbReference>